<name>A0AAU7PUZ8_9FIRM</name>
<evidence type="ECO:0000256" key="1">
    <source>
        <dbReference type="SAM" id="Phobius"/>
    </source>
</evidence>
<protein>
    <submittedName>
        <fullName evidence="2">Uncharacterized protein</fullName>
    </submittedName>
</protein>
<accession>A0AAU7PUZ8</accession>
<gene>
    <name evidence="2" type="ORF">ABFV83_10570</name>
</gene>
<reference evidence="2" key="1">
    <citation type="submission" date="2024-06" db="EMBL/GenBank/DDBJ databases">
        <title>Lacrimispora cavernae sp. nov., a novel anaerobe isolated from bat guano pile inside a cave.</title>
        <authorList>
            <person name="Miller S.L."/>
            <person name="Lu N."/>
            <person name="King J."/>
            <person name="Sankaranarayanan K."/>
            <person name="Lawson P.A."/>
        </authorList>
    </citation>
    <scope>NUCLEOTIDE SEQUENCE</scope>
    <source>
        <strain evidence="2">BS-2</strain>
    </source>
</reference>
<dbReference type="AlphaFoldDB" id="A0AAU7PUZ8"/>
<dbReference type="RefSeq" id="WP_349948828.1">
    <property type="nucleotide sequence ID" value="NZ_CP157940.1"/>
</dbReference>
<organism evidence="2">
    <name type="scientific">Lacrimispora sp. BS-2</name>
    <dbReference type="NCBI Taxonomy" id="3151850"/>
    <lineage>
        <taxon>Bacteria</taxon>
        <taxon>Bacillati</taxon>
        <taxon>Bacillota</taxon>
        <taxon>Clostridia</taxon>
        <taxon>Lachnospirales</taxon>
        <taxon>Lachnospiraceae</taxon>
        <taxon>Lacrimispora</taxon>
    </lineage>
</organism>
<dbReference type="EMBL" id="CP157940">
    <property type="protein sequence ID" value="XBS56201.1"/>
    <property type="molecule type" value="Genomic_DNA"/>
</dbReference>
<keyword evidence="1" id="KW-0472">Membrane</keyword>
<proteinExistence type="predicted"/>
<feature type="transmembrane region" description="Helical" evidence="1">
    <location>
        <begin position="12"/>
        <end position="35"/>
    </location>
</feature>
<keyword evidence="1" id="KW-0812">Transmembrane</keyword>
<evidence type="ECO:0000313" key="2">
    <source>
        <dbReference type="EMBL" id="XBS56201.1"/>
    </source>
</evidence>
<dbReference type="PROSITE" id="PS51257">
    <property type="entry name" value="PROKAR_LIPOPROTEIN"/>
    <property type="match status" value="1"/>
</dbReference>
<sequence>MKKWGQSSKEALGQLISLTGFACGVALFVSVMLVFSKKTDAKGAETLRDAIRRASVQCYAIEGRYPPNVEYLEENYGIQIDRNRYAVFYSGFASNFMPDITVNPHEQ</sequence>
<keyword evidence="1" id="KW-1133">Transmembrane helix</keyword>